<accession>A0ACC0YN71</accession>
<evidence type="ECO:0000313" key="1">
    <source>
        <dbReference type="EMBL" id="KAJ0038471.1"/>
    </source>
</evidence>
<comment type="caution">
    <text evidence="1">The sequence shown here is derived from an EMBL/GenBank/DDBJ whole genome shotgun (WGS) entry which is preliminary data.</text>
</comment>
<name>A0ACC0YN71_9ROSI</name>
<evidence type="ECO:0000313" key="2">
    <source>
        <dbReference type="Proteomes" id="UP001163603"/>
    </source>
</evidence>
<dbReference type="Proteomes" id="UP001163603">
    <property type="component" value="Chromosome 6"/>
</dbReference>
<protein>
    <submittedName>
        <fullName evidence="1">Uncharacterized protein</fullName>
    </submittedName>
</protein>
<dbReference type="EMBL" id="CM047741">
    <property type="protein sequence ID" value="KAJ0038471.1"/>
    <property type="molecule type" value="Genomic_DNA"/>
</dbReference>
<reference evidence="2" key="1">
    <citation type="journal article" date="2023" name="G3 (Bethesda)">
        <title>Genome assembly and association tests identify interacting loci associated with vigor, precocity, and sex in interspecific pistachio rootstocks.</title>
        <authorList>
            <person name="Palmer W."/>
            <person name="Jacygrad E."/>
            <person name="Sagayaradj S."/>
            <person name="Cavanaugh K."/>
            <person name="Han R."/>
            <person name="Bertier L."/>
            <person name="Beede B."/>
            <person name="Kafkas S."/>
            <person name="Golino D."/>
            <person name="Preece J."/>
            <person name="Michelmore R."/>
        </authorList>
    </citation>
    <scope>NUCLEOTIDE SEQUENCE [LARGE SCALE GENOMIC DNA]</scope>
</reference>
<gene>
    <name evidence="1" type="ORF">Pint_23226</name>
</gene>
<proteinExistence type="predicted"/>
<keyword evidence="2" id="KW-1185">Reference proteome</keyword>
<sequence>MYSRCGVLAYGIKVFDEMPETNLVSWTLIISAAVQSGEFKLALGVYLEMTRNGLRPNEFAVGSVMKVCGCMGATDLGLSIHGFALKIGIETNPFGGCSILNFYAKLGNIEGAEQMFDCINSVDTGCWNAMIGAYAQCGFGFEALKFVSSMRCKGINMDKYTFINALQGCSVVGDLNTGKQMHGLIIRNEEECSISVMNALMDMYIKNGEMDSAFKIFKRISNKDVVSWNSLFGGFSEYDNLREIAELFHEFLLSGIRPSHVTFSVLFRQCGEVHDLKFGLQLYCLALHFGFLHETNVTSSLIYMFCRCGVVEMARLVFDNVLYKNITIWNELISGYNFNSCDMEVLKTFCSLWQSGFEVNEFTFFCTLEACCRSENQQMGRQIHGVVIKSGFSHSGYVCSSLIKSYVKFGQLDDSFEFFNGLERLDTASWATMISTLVHQGYNYDALRFFHYLIESAEQLDEYILGSILNSCADTGVYQQTRSIHPFIIKLGFDADVFVASAVIDAYAKCGDIKGAKMAFDQSFKSTDVIIYNSLIMAYAQHGLVKEAMEIFDKMKLANLKPSQATFVSVLSACSHKGLVKQGCLLFKSMTLQYGVEPSPDNYGCLVDMLSRNGYLEDAEHVIEVMPFPPWPAVYRSLISGCGIHGNRELGERTAKKLLQLLPQNDSAYVLLSKVYSEGGSWEGAAKVRRGMTEKQILKGPGYSWIETLNP</sequence>
<organism evidence="1 2">
    <name type="scientific">Pistacia integerrima</name>
    <dbReference type="NCBI Taxonomy" id="434235"/>
    <lineage>
        <taxon>Eukaryota</taxon>
        <taxon>Viridiplantae</taxon>
        <taxon>Streptophyta</taxon>
        <taxon>Embryophyta</taxon>
        <taxon>Tracheophyta</taxon>
        <taxon>Spermatophyta</taxon>
        <taxon>Magnoliopsida</taxon>
        <taxon>eudicotyledons</taxon>
        <taxon>Gunneridae</taxon>
        <taxon>Pentapetalae</taxon>
        <taxon>rosids</taxon>
        <taxon>malvids</taxon>
        <taxon>Sapindales</taxon>
        <taxon>Anacardiaceae</taxon>
        <taxon>Pistacia</taxon>
    </lineage>
</organism>